<protein>
    <submittedName>
        <fullName evidence="2">Glycosyltransferase</fullName>
    </submittedName>
</protein>
<accession>A0A6B8RIB8</accession>
<dbReference type="Gene3D" id="3.90.550.10">
    <property type="entry name" value="Spore Coat Polysaccharide Biosynthesis Protein SpsA, Chain A"/>
    <property type="match status" value="1"/>
</dbReference>
<dbReference type="Proteomes" id="UP000426246">
    <property type="component" value="Chromosome"/>
</dbReference>
<keyword evidence="3" id="KW-1185">Reference proteome</keyword>
<organism evidence="2 3">
    <name type="scientific">Paenibacillus psychroresistens</name>
    <dbReference type="NCBI Taxonomy" id="1778678"/>
    <lineage>
        <taxon>Bacteria</taxon>
        <taxon>Bacillati</taxon>
        <taxon>Bacillota</taxon>
        <taxon>Bacilli</taxon>
        <taxon>Bacillales</taxon>
        <taxon>Paenibacillaceae</taxon>
        <taxon>Paenibacillus</taxon>
    </lineage>
</organism>
<sequence length="414" mass="46529">MIPYYSLIILSYNNWAFTKQCLISILESLEEAQIHQGIELVVVDNGSNRETVKQLNAFNKKYKNHPVQLELVLLNENLGYPTGINIGIGHCRGTIIAVLNNDLLFPPNWLAPLVQALEADPKLGFAAPFLSYGGGSVQHVGKTFETIEEMEAFASYFTDLNKAHVIYADKLVGACLVFRRDLLVAIGGNDFWYGIGNFDDVDWCLRARLAGYTIAVVGGSFVHHIGHASFAQVPDQFTSSLQNNHTKFERKWRVREHQTAQQNDQNFIKFEHSKHYIPTQISEFISTDNIWFPKSALTKSLLMCADWSHPESQWPVVLAALLSEPNYDYAVIYCWIPSALYEVADIEAQFIRLIAAAASEPPSSTKAIKIISDEVPYSAVLSLIQSADEIVKVPQDFVNRYIVYLAEQIGVRII</sequence>
<evidence type="ECO:0000313" key="3">
    <source>
        <dbReference type="Proteomes" id="UP000426246"/>
    </source>
</evidence>
<gene>
    <name evidence="2" type="ORF">EHS13_10840</name>
</gene>
<dbReference type="SUPFAM" id="SSF53448">
    <property type="entry name" value="Nucleotide-diphospho-sugar transferases"/>
    <property type="match status" value="1"/>
</dbReference>
<keyword evidence="2" id="KW-0808">Transferase</keyword>
<feature type="domain" description="Glycosyltransferase 2-like" evidence="1">
    <location>
        <begin position="6"/>
        <end position="165"/>
    </location>
</feature>
<dbReference type="InterPro" id="IPR001173">
    <property type="entry name" value="Glyco_trans_2-like"/>
</dbReference>
<name>A0A6B8RIB8_9BACL</name>
<dbReference type="RefSeq" id="WP_155700362.1">
    <property type="nucleotide sequence ID" value="NZ_CP034235.1"/>
</dbReference>
<dbReference type="InterPro" id="IPR029044">
    <property type="entry name" value="Nucleotide-diphossugar_trans"/>
</dbReference>
<evidence type="ECO:0000259" key="1">
    <source>
        <dbReference type="Pfam" id="PF00535"/>
    </source>
</evidence>
<evidence type="ECO:0000313" key="2">
    <source>
        <dbReference type="EMBL" id="QGQ95345.1"/>
    </source>
</evidence>
<dbReference type="PANTHER" id="PTHR43179">
    <property type="entry name" value="RHAMNOSYLTRANSFERASE WBBL"/>
    <property type="match status" value="1"/>
</dbReference>
<dbReference type="AlphaFoldDB" id="A0A6B8RIB8"/>
<dbReference type="GO" id="GO:0016740">
    <property type="term" value="F:transferase activity"/>
    <property type="evidence" value="ECO:0007669"/>
    <property type="project" value="UniProtKB-KW"/>
</dbReference>
<proteinExistence type="predicted"/>
<dbReference type="Pfam" id="PF00535">
    <property type="entry name" value="Glycos_transf_2"/>
    <property type="match status" value="1"/>
</dbReference>
<dbReference type="OrthoDB" id="8936324at2"/>
<reference evidence="3" key="1">
    <citation type="submission" date="2018-11" db="EMBL/GenBank/DDBJ databases">
        <title>Complete genome sequence of Paenibacillus sp. ML311-T8.</title>
        <authorList>
            <person name="Nam Y.-D."/>
            <person name="Kang J."/>
            <person name="Chung W.-H."/>
            <person name="Park Y.S."/>
        </authorList>
    </citation>
    <scope>NUCLEOTIDE SEQUENCE [LARGE SCALE GENOMIC DNA]</scope>
    <source>
        <strain evidence="3">ML311-T8</strain>
    </source>
</reference>
<dbReference type="EMBL" id="CP034235">
    <property type="protein sequence ID" value="QGQ95345.1"/>
    <property type="molecule type" value="Genomic_DNA"/>
</dbReference>
<dbReference type="KEGG" id="ppsc:EHS13_10840"/>
<dbReference type="PANTHER" id="PTHR43179:SF7">
    <property type="entry name" value="RHAMNOSYLTRANSFERASE WBBL"/>
    <property type="match status" value="1"/>
</dbReference>